<dbReference type="EMBL" id="JBHSXX010000001">
    <property type="protein sequence ID" value="MFC6870351.1"/>
    <property type="molecule type" value="Genomic_DNA"/>
</dbReference>
<reference evidence="2" key="1">
    <citation type="journal article" date="2019" name="Int. J. Syst. Evol. Microbiol.">
        <title>The Global Catalogue of Microorganisms (GCM) 10K type strain sequencing project: providing services to taxonomists for standard genome sequencing and annotation.</title>
        <authorList>
            <consortium name="The Broad Institute Genomics Platform"/>
            <consortium name="The Broad Institute Genome Sequencing Center for Infectious Disease"/>
            <person name="Wu L."/>
            <person name="Ma J."/>
        </authorList>
    </citation>
    <scope>NUCLEOTIDE SEQUENCE [LARGE SCALE GENOMIC DNA]</scope>
    <source>
        <strain evidence="2">KCTC 32255</strain>
    </source>
</reference>
<evidence type="ECO:0000313" key="1">
    <source>
        <dbReference type="EMBL" id="MFC6870351.1"/>
    </source>
</evidence>
<dbReference type="Proteomes" id="UP001596337">
    <property type="component" value="Unassembled WGS sequence"/>
</dbReference>
<organism evidence="1 2">
    <name type="scientific">Haloechinothrix salitolerans</name>
    <dbReference type="NCBI Taxonomy" id="926830"/>
    <lineage>
        <taxon>Bacteria</taxon>
        <taxon>Bacillati</taxon>
        <taxon>Actinomycetota</taxon>
        <taxon>Actinomycetes</taxon>
        <taxon>Pseudonocardiales</taxon>
        <taxon>Pseudonocardiaceae</taxon>
        <taxon>Haloechinothrix</taxon>
    </lineage>
</organism>
<sequence>MTSTADPYDLLAATSSTGRAVRPAELRPVRAVHVLRWCPDAVYSDGWLGEPPQPGNAVEFDVGDTDALTRKGYQRACQLAGLCPEVHVRGSGLAVGSLQRVLAAFRHQHGGGLR</sequence>
<accession>A0ABW2C5I9</accession>
<proteinExistence type="predicted"/>
<evidence type="ECO:0000313" key="2">
    <source>
        <dbReference type="Proteomes" id="UP001596337"/>
    </source>
</evidence>
<protein>
    <submittedName>
        <fullName evidence="1">Uncharacterized protein</fullName>
    </submittedName>
</protein>
<comment type="caution">
    <text evidence="1">The sequence shown here is derived from an EMBL/GenBank/DDBJ whole genome shotgun (WGS) entry which is preliminary data.</text>
</comment>
<dbReference type="RefSeq" id="WP_345395341.1">
    <property type="nucleotide sequence ID" value="NZ_BAABLA010000023.1"/>
</dbReference>
<name>A0ABW2C5I9_9PSEU</name>
<gene>
    <name evidence="1" type="ORF">ACFQGD_24745</name>
</gene>
<keyword evidence="2" id="KW-1185">Reference proteome</keyword>